<dbReference type="HOGENOM" id="CLU_060397_3_1_5"/>
<dbReference type="InterPro" id="IPR041698">
    <property type="entry name" value="Methyltransf_25"/>
</dbReference>
<keyword evidence="1 4" id="KW-0489">Methyltransferase</keyword>
<dbReference type="CDD" id="cd02440">
    <property type="entry name" value="AdoMet_MTases"/>
    <property type="match status" value="1"/>
</dbReference>
<dbReference type="PANTHER" id="PTHR43861:SF1">
    <property type="entry name" value="TRANS-ACONITATE 2-METHYLTRANSFERASE"/>
    <property type="match status" value="1"/>
</dbReference>
<evidence type="ECO:0000313" key="4">
    <source>
        <dbReference type="EMBL" id="AGI71329.1"/>
    </source>
</evidence>
<reference evidence="4 5" key="1">
    <citation type="journal article" date="2013" name="PLoS ONE">
        <title>Poles Apart: Arctic and Antarctic Octadecabacter strains Share High Genome Plasticity and a New Type of Xanthorhodopsin.</title>
        <authorList>
            <person name="Vollmers J."/>
            <person name="Voget S."/>
            <person name="Dietrich S."/>
            <person name="Gollnow K."/>
            <person name="Smits M."/>
            <person name="Meyer K."/>
            <person name="Brinkhoff T."/>
            <person name="Simon M."/>
            <person name="Daniel R."/>
        </authorList>
    </citation>
    <scope>NUCLEOTIDE SEQUENCE [LARGE SCALE GENOMIC DNA]</scope>
    <source>
        <strain evidence="4 5">238</strain>
    </source>
</reference>
<keyword evidence="2 4" id="KW-0808">Transferase</keyword>
<dbReference type="AlphaFoldDB" id="M9RFE1"/>
<dbReference type="Gene3D" id="3.40.50.150">
    <property type="entry name" value="Vaccinia Virus protein VP39"/>
    <property type="match status" value="1"/>
</dbReference>
<gene>
    <name evidence="4" type="ORF">OA238_c11480</name>
</gene>
<dbReference type="EMBL" id="CP003742">
    <property type="protein sequence ID" value="AGI71329.1"/>
    <property type="molecule type" value="Genomic_DNA"/>
</dbReference>
<name>M9RFE1_9RHOB</name>
<evidence type="ECO:0000256" key="2">
    <source>
        <dbReference type="ARBA" id="ARBA00022679"/>
    </source>
</evidence>
<sequence>MRIARDRQKISTRFWLLFACSIVLHAIAVARPSLSAQTDAMTVQSSPADIIATYDRVAADYQSQRNRSLVEKPILDRMLGVTPRNLSPRRLLDLGCGPGAPIATYLAERGMAITGVDGAAAMVNLFAQTLPNATAVHADMRTLDLGETFDAILAWDSFFHLSPHDQRAMFAFFQAHAAPKASLMFTSGHIAGEVWGHAAGAPVYHSSLDPDDYRDLLTTHGFKVIEYRPEDPTCDFHTIWLARYTG</sequence>
<accession>M9RFE1</accession>
<dbReference type="InterPro" id="IPR029063">
    <property type="entry name" value="SAM-dependent_MTases_sf"/>
</dbReference>
<dbReference type="eggNOG" id="COG4106">
    <property type="taxonomic scope" value="Bacteria"/>
</dbReference>
<dbReference type="SUPFAM" id="SSF53335">
    <property type="entry name" value="S-adenosyl-L-methionine-dependent methyltransferases"/>
    <property type="match status" value="1"/>
</dbReference>
<proteinExistence type="predicted"/>
<dbReference type="PANTHER" id="PTHR43861">
    <property type="entry name" value="TRANS-ACONITATE 2-METHYLTRANSFERASE-RELATED"/>
    <property type="match status" value="1"/>
</dbReference>
<evidence type="ECO:0000313" key="5">
    <source>
        <dbReference type="Proteomes" id="UP000004688"/>
    </source>
</evidence>
<dbReference type="GO" id="GO:0032259">
    <property type="term" value="P:methylation"/>
    <property type="evidence" value="ECO:0007669"/>
    <property type="project" value="UniProtKB-KW"/>
</dbReference>
<evidence type="ECO:0000256" key="1">
    <source>
        <dbReference type="ARBA" id="ARBA00022603"/>
    </source>
</evidence>
<keyword evidence="5" id="KW-1185">Reference proteome</keyword>
<organism evidence="4 5">
    <name type="scientific">Octadecabacter arcticus 238</name>
    <dbReference type="NCBI Taxonomy" id="391616"/>
    <lineage>
        <taxon>Bacteria</taxon>
        <taxon>Pseudomonadati</taxon>
        <taxon>Pseudomonadota</taxon>
        <taxon>Alphaproteobacteria</taxon>
        <taxon>Rhodobacterales</taxon>
        <taxon>Roseobacteraceae</taxon>
        <taxon>Octadecabacter</taxon>
    </lineage>
</organism>
<dbReference type="Pfam" id="PF13649">
    <property type="entry name" value="Methyltransf_25"/>
    <property type="match status" value="1"/>
</dbReference>
<protein>
    <submittedName>
        <fullName evidence="4">Putative methyltransferase</fullName>
    </submittedName>
</protein>
<dbReference type="KEGG" id="oar:OA238_c11480"/>
<evidence type="ECO:0000259" key="3">
    <source>
        <dbReference type="Pfam" id="PF13649"/>
    </source>
</evidence>
<feature type="domain" description="Methyltransferase" evidence="3">
    <location>
        <begin position="92"/>
        <end position="177"/>
    </location>
</feature>
<dbReference type="GO" id="GO:0008168">
    <property type="term" value="F:methyltransferase activity"/>
    <property type="evidence" value="ECO:0007669"/>
    <property type="project" value="UniProtKB-KW"/>
</dbReference>
<dbReference type="STRING" id="391616.OA238_c11480"/>
<dbReference type="Proteomes" id="UP000004688">
    <property type="component" value="Chromosome"/>
</dbReference>